<dbReference type="InterPro" id="IPR025460">
    <property type="entry name" value="DUF4280"/>
</dbReference>
<dbReference type="Proteomes" id="UP000214666">
    <property type="component" value="Chromosome"/>
</dbReference>
<dbReference type="AlphaFoldDB" id="A0A222WH96"/>
<dbReference type="RefSeq" id="WP_094153718.1">
    <property type="nucleotide sequence ID" value="NZ_CP020028.1"/>
</dbReference>
<dbReference type="Pfam" id="PF14107">
    <property type="entry name" value="DUF4280"/>
    <property type="match status" value="1"/>
</dbReference>
<proteinExistence type="predicted"/>
<dbReference type="KEGG" id="pkb:B4V02_03285"/>
<protein>
    <recommendedName>
        <fullName evidence="3">DUF4280 domain-containing protein</fullName>
    </recommendedName>
</protein>
<keyword evidence="2" id="KW-1185">Reference proteome</keyword>
<evidence type="ECO:0008006" key="3">
    <source>
        <dbReference type="Google" id="ProtNLM"/>
    </source>
</evidence>
<name>A0A222WH96_9BACL</name>
<evidence type="ECO:0000313" key="1">
    <source>
        <dbReference type="EMBL" id="ASR45789.1"/>
    </source>
</evidence>
<sequence>MAKKSHSEEETIQAGRGSKQGYVVAGAILSCSFGTQPTRLKRPFSHGVYVKEKAQMNVGDYLPGTNISNFGRCSCPANPAVKSSDMVDIYGVKKANCVPVITGPWIGGKSDVLVEGEPALLDQCSNACLYGGMIRITDDGQTLE</sequence>
<dbReference type="PROSITE" id="PS51257">
    <property type="entry name" value="PROKAR_LIPOPROTEIN"/>
    <property type="match status" value="1"/>
</dbReference>
<organism evidence="1 2">
    <name type="scientific">Paenibacillus kribbensis</name>
    <dbReference type="NCBI Taxonomy" id="172713"/>
    <lineage>
        <taxon>Bacteria</taxon>
        <taxon>Bacillati</taxon>
        <taxon>Bacillota</taxon>
        <taxon>Bacilli</taxon>
        <taxon>Bacillales</taxon>
        <taxon>Paenibacillaceae</taxon>
        <taxon>Paenibacillus</taxon>
    </lineage>
</organism>
<reference evidence="1 2" key="1">
    <citation type="submission" date="2017-03" db="EMBL/GenBank/DDBJ databases">
        <title>Complete genome sequence of Paenibacillus Kribbensis producing bioflocculants.</title>
        <authorList>
            <person name="Lee H.-G."/>
            <person name="Oh H.-M."/>
        </authorList>
    </citation>
    <scope>NUCLEOTIDE SEQUENCE [LARGE SCALE GENOMIC DNA]</scope>
    <source>
        <strain evidence="1 2">AM49</strain>
    </source>
</reference>
<dbReference type="OrthoDB" id="4825649at2"/>
<accession>A0A222WH96</accession>
<evidence type="ECO:0000313" key="2">
    <source>
        <dbReference type="Proteomes" id="UP000214666"/>
    </source>
</evidence>
<dbReference type="EMBL" id="CP020028">
    <property type="protein sequence ID" value="ASR45789.1"/>
    <property type="molecule type" value="Genomic_DNA"/>
</dbReference>
<gene>
    <name evidence="1" type="ORF">B4V02_03285</name>
</gene>